<dbReference type="Pfam" id="PF00149">
    <property type="entry name" value="Metallophos"/>
    <property type="match status" value="1"/>
</dbReference>
<dbReference type="InterPro" id="IPR029052">
    <property type="entry name" value="Metallo-depent_PP-like"/>
</dbReference>
<dbReference type="SUPFAM" id="SSF56300">
    <property type="entry name" value="Metallo-dependent phosphatases"/>
    <property type="match status" value="1"/>
</dbReference>
<proteinExistence type="predicted"/>
<evidence type="ECO:0000313" key="2">
    <source>
        <dbReference type="EMBL" id="AWD72222.1"/>
    </source>
</evidence>
<feature type="domain" description="Calcineurin-like phosphoesterase" evidence="1">
    <location>
        <begin position="4"/>
        <end position="198"/>
    </location>
</feature>
<geneLocation type="plasmid" evidence="2">
    <name>pH6NP1</name>
</geneLocation>
<keyword evidence="2" id="KW-0614">Plasmid</keyword>
<dbReference type="AlphaFoldDB" id="A0A2S1FI85"/>
<accession>A0A2S1FI85</accession>
<dbReference type="Gene3D" id="3.60.21.10">
    <property type="match status" value="1"/>
</dbReference>
<dbReference type="GO" id="GO:0016787">
    <property type="term" value="F:hydrolase activity"/>
    <property type="evidence" value="ECO:0007669"/>
    <property type="project" value="InterPro"/>
</dbReference>
<protein>
    <submittedName>
        <fullName evidence="2">Metallophosphatase</fullName>
    </submittedName>
</protein>
<name>A0A2S1FI85_9BURK</name>
<reference evidence="2" key="1">
    <citation type="submission" date="2018-01" db="EMBL/GenBank/DDBJ databases">
        <title>Plasmids of psychrophilic Polaromonas spp. isolated from Arctic and Antarctic glaciers.</title>
        <authorList>
            <person name="Dziewit L."/>
            <person name="Ciok A."/>
        </authorList>
    </citation>
    <scope>NUCLEOTIDE SEQUENCE</scope>
    <source>
        <plasmid evidence="2">pH6NP1</plasmid>
    </source>
</reference>
<dbReference type="CDD" id="cd00838">
    <property type="entry name" value="MPP_superfamily"/>
    <property type="match status" value="1"/>
</dbReference>
<gene>
    <name evidence="2" type="ORF">pH6NP1_p026</name>
</gene>
<dbReference type="EMBL" id="MG869620">
    <property type="protein sequence ID" value="AWD72222.1"/>
    <property type="molecule type" value="Genomic_DNA"/>
</dbReference>
<sequence>MRSLWFLGDVHGAFGHIAQALLAASDKPRWLVFLGDIDIDHLPFREVLAPLKLEFPAMKVAFIHGNHDADSYAHWEMLHDCGDAVALHAQVTELSGVRVAGLGGHFMGRVWRPPPPASFQNKHQAMRQGAFQWRSGQQPNPSLHAAIDPDDVAALSTLKADILVTHEAPSCHPHGFAALDALARSLRVVRAFHGHHHDDRSALYLPGRQQRGFDARAVDCCGIKNGLGEVIRAGDAGW</sequence>
<dbReference type="InterPro" id="IPR004843">
    <property type="entry name" value="Calcineurin-like_PHP"/>
</dbReference>
<evidence type="ECO:0000259" key="1">
    <source>
        <dbReference type="Pfam" id="PF00149"/>
    </source>
</evidence>
<organism evidence="2">
    <name type="scientific">Polaromonas sp. H6N</name>
    <dbReference type="NCBI Taxonomy" id="1840293"/>
    <lineage>
        <taxon>Bacteria</taxon>
        <taxon>Pseudomonadati</taxon>
        <taxon>Pseudomonadota</taxon>
        <taxon>Betaproteobacteria</taxon>
        <taxon>Burkholderiales</taxon>
        <taxon>Comamonadaceae</taxon>
        <taxon>Polaromonas</taxon>
    </lineage>
</organism>